<reference evidence="1" key="1">
    <citation type="submission" date="2018-11" db="EMBL/GenBank/DDBJ databases">
        <authorList>
            <consortium name="Genoscope - CEA"/>
            <person name="William W."/>
        </authorList>
    </citation>
    <scope>NUCLEOTIDE SEQUENCE</scope>
</reference>
<dbReference type="AlphaFoldDB" id="A0A3P6GSB7"/>
<sequence length="118" mass="12882">MVKAQQYHHPISLCQKGFSLLCHVSDLSVGKKLQLRVPGHIYAALEVQSLVGVLDSCAGTLRCHSDDTVDLFTYSATSLTSNVLSSGTSSWSYLRKGTSLSQTSSRSTYLTATSFWFN</sequence>
<protein>
    <submittedName>
        <fullName evidence="1">Uncharacterized protein</fullName>
    </submittedName>
</protein>
<dbReference type="EMBL" id="LR031880">
    <property type="protein sequence ID" value="VDD62956.1"/>
    <property type="molecule type" value="Genomic_DNA"/>
</dbReference>
<accession>A0A3P6GSB7</accession>
<evidence type="ECO:0000313" key="1">
    <source>
        <dbReference type="EMBL" id="VDD62956.1"/>
    </source>
</evidence>
<gene>
    <name evidence="1" type="ORF">BOLC6T38409H</name>
</gene>
<proteinExistence type="predicted"/>
<name>A0A3P6GSB7_BRAOL</name>
<organism evidence="1">
    <name type="scientific">Brassica oleracea</name>
    <name type="common">Wild cabbage</name>
    <dbReference type="NCBI Taxonomy" id="3712"/>
    <lineage>
        <taxon>Eukaryota</taxon>
        <taxon>Viridiplantae</taxon>
        <taxon>Streptophyta</taxon>
        <taxon>Embryophyta</taxon>
        <taxon>Tracheophyta</taxon>
        <taxon>Spermatophyta</taxon>
        <taxon>Magnoliopsida</taxon>
        <taxon>eudicotyledons</taxon>
        <taxon>Gunneridae</taxon>
        <taxon>Pentapetalae</taxon>
        <taxon>rosids</taxon>
        <taxon>malvids</taxon>
        <taxon>Brassicales</taxon>
        <taxon>Brassicaceae</taxon>
        <taxon>Brassiceae</taxon>
        <taxon>Brassica</taxon>
    </lineage>
</organism>